<organism evidence="3 4">
    <name type="scientific">Haloferax mucosum ATCC BAA-1512</name>
    <dbReference type="NCBI Taxonomy" id="662479"/>
    <lineage>
        <taxon>Archaea</taxon>
        <taxon>Methanobacteriati</taxon>
        <taxon>Methanobacteriota</taxon>
        <taxon>Stenosarchaea group</taxon>
        <taxon>Halobacteria</taxon>
        <taxon>Halobacteriales</taxon>
        <taxon>Haloferacaceae</taxon>
        <taxon>Haloferax</taxon>
    </lineage>
</organism>
<reference evidence="3 4" key="1">
    <citation type="journal article" date="2014" name="PLoS Genet.">
        <title>Phylogenetically driven sequencing of extremely halophilic archaea reveals strategies for static and dynamic osmo-response.</title>
        <authorList>
            <person name="Becker E.A."/>
            <person name="Seitzer P.M."/>
            <person name="Tritt A."/>
            <person name="Larsen D."/>
            <person name="Krusor M."/>
            <person name="Yao A.I."/>
            <person name="Wu D."/>
            <person name="Madern D."/>
            <person name="Eisen J.A."/>
            <person name="Darling A.E."/>
            <person name="Facciotti M.T."/>
        </authorList>
    </citation>
    <scope>NUCLEOTIDE SEQUENCE [LARGE SCALE GENOMIC DNA]</scope>
    <source>
        <strain evidence="3 4">ATCC BAA-1512</strain>
    </source>
</reference>
<dbReference type="CDD" id="cd00293">
    <property type="entry name" value="USP-like"/>
    <property type="match status" value="1"/>
</dbReference>
<dbReference type="SUPFAM" id="SSF52402">
    <property type="entry name" value="Adenine nucleotide alpha hydrolases-like"/>
    <property type="match status" value="1"/>
</dbReference>
<sequence>MYDTILVPIDGSDSMMPVVEDAATLAAERDASVHLLYVLDKRAFLTLADDRLDEVYEELETQGTAALESAAETMADHGVTAETALRRGDPATEILAFASDIDADLISMGTHARFEDNILGSVSRSVVVESDIPVLTTPIQTR</sequence>
<dbReference type="InterPro" id="IPR006016">
    <property type="entry name" value="UspA"/>
</dbReference>
<dbReference type="InterPro" id="IPR014729">
    <property type="entry name" value="Rossmann-like_a/b/a_fold"/>
</dbReference>
<dbReference type="InterPro" id="IPR006015">
    <property type="entry name" value="Universal_stress_UspA"/>
</dbReference>
<dbReference type="PANTHER" id="PTHR46268">
    <property type="entry name" value="STRESS RESPONSE PROTEIN NHAX"/>
    <property type="match status" value="1"/>
</dbReference>
<feature type="domain" description="UspA" evidence="2">
    <location>
        <begin position="1"/>
        <end position="137"/>
    </location>
</feature>
<dbReference type="PATRIC" id="fig|662479.7.peg.834"/>
<gene>
    <name evidence="3" type="ORF">C440_04058</name>
</gene>
<dbReference type="Proteomes" id="UP000011550">
    <property type="component" value="Unassembled WGS sequence"/>
</dbReference>
<dbReference type="OrthoDB" id="105697at2157"/>
<keyword evidence="4" id="KW-1185">Reference proteome</keyword>
<dbReference type="PIRSF" id="PIRSF006276">
    <property type="entry name" value="UspA"/>
    <property type="match status" value="1"/>
</dbReference>
<evidence type="ECO:0000313" key="3">
    <source>
        <dbReference type="EMBL" id="ELZ96919.1"/>
    </source>
</evidence>
<evidence type="ECO:0000313" key="4">
    <source>
        <dbReference type="Proteomes" id="UP000011550"/>
    </source>
</evidence>
<dbReference type="Gene3D" id="3.40.50.620">
    <property type="entry name" value="HUPs"/>
    <property type="match status" value="1"/>
</dbReference>
<evidence type="ECO:0000259" key="2">
    <source>
        <dbReference type="Pfam" id="PF00582"/>
    </source>
</evidence>
<dbReference type="Pfam" id="PF00582">
    <property type="entry name" value="Usp"/>
    <property type="match status" value="1"/>
</dbReference>
<evidence type="ECO:0000256" key="1">
    <source>
        <dbReference type="ARBA" id="ARBA00008791"/>
    </source>
</evidence>
<comment type="caution">
    <text evidence="3">The sequence shown here is derived from an EMBL/GenBank/DDBJ whole genome shotgun (WGS) entry which is preliminary data.</text>
</comment>
<dbReference type="PRINTS" id="PR01438">
    <property type="entry name" value="UNVRSLSTRESS"/>
</dbReference>
<dbReference type="EMBL" id="AOLN01000006">
    <property type="protein sequence ID" value="ELZ96919.1"/>
    <property type="molecule type" value="Genomic_DNA"/>
</dbReference>
<accession>M0IN78</accession>
<name>M0IN78_9EURY</name>
<dbReference type="RefSeq" id="WP_008318489.1">
    <property type="nucleotide sequence ID" value="NZ_AOLN01000006.1"/>
</dbReference>
<dbReference type="STRING" id="662479.C440_04058"/>
<dbReference type="PANTHER" id="PTHR46268:SF6">
    <property type="entry name" value="UNIVERSAL STRESS PROTEIN UP12"/>
    <property type="match status" value="1"/>
</dbReference>
<dbReference type="AlphaFoldDB" id="M0IN78"/>
<comment type="similarity">
    <text evidence="1">Belongs to the universal stress protein A family.</text>
</comment>
<proteinExistence type="inferred from homology"/>
<protein>
    <submittedName>
        <fullName evidence="3">UspA domain-containing protein</fullName>
    </submittedName>
</protein>